<dbReference type="InterPro" id="IPR008250">
    <property type="entry name" value="ATPase_P-typ_transduc_dom_A_sf"/>
</dbReference>
<keyword evidence="13" id="KW-0186">Copper</keyword>
<dbReference type="Proteomes" id="UP000036700">
    <property type="component" value="Chromosome"/>
</dbReference>
<dbReference type="PATRIC" id="fig|445709.3.peg.1049"/>
<protein>
    <recommendedName>
        <fullName evidence="3">P-type Cu(+) transporter</fullName>
        <ecNumber evidence="3">7.2.2.8</ecNumber>
    </recommendedName>
</protein>
<sequence>MTTSESEVAASAEARQGLSSERAAALQAQWGRNEIAAVARAGWWETLLEVLREPMFLLLLGASAVYLALGDRIEALTLLAFVLLVVALTAFQSHRTRQVLDALRELCAPRAQVLRDGTLQAVSATELVPGDVVVVGEGARVPADGLLFEAHELSVDESLLSGESVPIAKSCDGTLPEPALAAARQLFFGSMVVQGQGRMIVSAIGASTALGRIGASLGGITQAQSPLQLQARAFVNRFAIVALCLCVLLAVAYRWRTGEWVPALLAGITLAMGILPEEIPVIMTVFMALGARRIAAEGVLTRRLNAIETLGEVSVLCVDKTGTLTQNRMAVRVLFAQGQEQVVDDTLPELGEAYHELLEYLVLASEIEPFDPMERAFQRAGQRYLGGTEHLHGDWALVQEYALSPALPAMSHGWHAPDLSHYPVACKGAPEAICDLCHLDEAQTAALLERSAQMASRGLRVLGVARALHPGSEWPARQHDFEFSFVGLVGLLDPVRPEAAEAIAACRAAGIRVVMITGDYPTTAQAIAAEVGLDATRVVSGAALSEMDDAQLDRIIDRVQIFARIQPMQKLRLVDAFRRRGEVVAMTGDGVNDAPALKAAHIGIAMGQRGAEVAREAASLVLLRDEFTPIVSAIRLGRRIHANLMRAIGYTVAVHIPMIGATILPVLAGWPPLLAPVHVVMLQLIIDPVCSIVFENEPERADTMRQAPRRQGARLLSNRTLVQAALAGTLATLIVLGLYAGLLSNAVEPALARTWAFVALVGGNVALIFWARGAVPRRRAADARRLNLALWGVTSAVTLVMLLLLLSPAVARLFNLVAALAP</sequence>
<dbReference type="SUPFAM" id="SSF81653">
    <property type="entry name" value="Calcium ATPase, transduction domain A"/>
    <property type="match status" value="1"/>
</dbReference>
<dbReference type="InterPro" id="IPR023299">
    <property type="entry name" value="ATPase_P-typ_cyto_dom_N"/>
</dbReference>
<accession>A0A0G3EQQ5</accession>
<dbReference type="KEGG" id="ptx:ABW99_04880"/>
<keyword evidence="5" id="KW-1003">Cell membrane</keyword>
<dbReference type="Pfam" id="PF00122">
    <property type="entry name" value="E1-E2_ATPase"/>
    <property type="match status" value="1"/>
</dbReference>
<dbReference type="InterPro" id="IPR023214">
    <property type="entry name" value="HAD_sf"/>
</dbReference>
<dbReference type="InterPro" id="IPR050510">
    <property type="entry name" value="Cation_transp_ATPase_P-type"/>
</dbReference>
<evidence type="ECO:0000256" key="7">
    <source>
        <dbReference type="ARBA" id="ARBA00022723"/>
    </source>
</evidence>
<evidence type="ECO:0000256" key="14">
    <source>
        <dbReference type="ARBA" id="ARBA00023065"/>
    </source>
</evidence>
<dbReference type="GO" id="GO:0030007">
    <property type="term" value="P:intracellular potassium ion homeostasis"/>
    <property type="evidence" value="ECO:0007669"/>
    <property type="project" value="TreeGrafter"/>
</dbReference>
<keyword evidence="14" id="KW-0406">Ion transport</keyword>
<keyword evidence="4" id="KW-0813">Transport</keyword>
<evidence type="ECO:0000313" key="19">
    <source>
        <dbReference type="EMBL" id="AKJ67657.1"/>
    </source>
</evidence>
<feature type="transmembrane region" description="Helical" evidence="17">
    <location>
        <begin position="715"/>
        <end position="742"/>
    </location>
</feature>
<evidence type="ECO:0000259" key="18">
    <source>
        <dbReference type="SMART" id="SM00831"/>
    </source>
</evidence>
<comment type="similarity">
    <text evidence="2">Belongs to the cation transport ATPase (P-type) (TC 3.A.3) family. Type IIA subfamily.</text>
</comment>
<evidence type="ECO:0000256" key="2">
    <source>
        <dbReference type="ARBA" id="ARBA00005675"/>
    </source>
</evidence>
<dbReference type="GO" id="GO:0046872">
    <property type="term" value="F:metal ion binding"/>
    <property type="evidence" value="ECO:0007669"/>
    <property type="project" value="UniProtKB-KW"/>
</dbReference>
<evidence type="ECO:0000256" key="13">
    <source>
        <dbReference type="ARBA" id="ARBA00023008"/>
    </source>
</evidence>
<dbReference type="Gene3D" id="2.70.150.10">
    <property type="entry name" value="Calcium-transporting ATPase, cytoplasmic transduction domain A"/>
    <property type="match status" value="1"/>
</dbReference>
<dbReference type="AlphaFoldDB" id="A0A0G3EQQ5"/>
<evidence type="ECO:0000256" key="10">
    <source>
        <dbReference type="ARBA" id="ARBA00022840"/>
    </source>
</evidence>
<dbReference type="SUPFAM" id="SSF81660">
    <property type="entry name" value="Metal cation-transporting ATPase, ATP-binding domain N"/>
    <property type="match status" value="1"/>
</dbReference>
<evidence type="ECO:0000256" key="3">
    <source>
        <dbReference type="ARBA" id="ARBA00012517"/>
    </source>
</evidence>
<feature type="transmembrane region" description="Helical" evidence="17">
    <location>
        <begin position="75"/>
        <end position="91"/>
    </location>
</feature>
<name>A0A0G3EQQ5_9BURK</name>
<dbReference type="InterPro" id="IPR018303">
    <property type="entry name" value="ATPase_P-typ_P_site"/>
</dbReference>
<keyword evidence="7" id="KW-0479">Metal-binding</keyword>
<dbReference type="InterPro" id="IPR059000">
    <property type="entry name" value="ATPase_P-type_domA"/>
</dbReference>
<organism evidence="19 20">
    <name type="scientific">Pandoraea thiooxydans</name>
    <dbReference type="NCBI Taxonomy" id="445709"/>
    <lineage>
        <taxon>Bacteria</taxon>
        <taxon>Pseudomonadati</taxon>
        <taxon>Pseudomonadota</taxon>
        <taxon>Betaproteobacteria</taxon>
        <taxon>Burkholderiales</taxon>
        <taxon>Burkholderiaceae</taxon>
        <taxon>Pandoraea</taxon>
    </lineage>
</organism>
<keyword evidence="12 17" id="KW-1133">Transmembrane helix</keyword>
<dbReference type="RefSeq" id="WP_047213327.1">
    <property type="nucleotide sequence ID" value="NZ_CP011568.3"/>
</dbReference>
<dbReference type="InterPro" id="IPR006068">
    <property type="entry name" value="ATPase_P-typ_cation-transptr_C"/>
</dbReference>
<dbReference type="SFLD" id="SFLDF00027">
    <property type="entry name" value="p-type_atpase"/>
    <property type="match status" value="1"/>
</dbReference>
<dbReference type="Pfam" id="PF00689">
    <property type="entry name" value="Cation_ATPase_C"/>
    <property type="match status" value="1"/>
</dbReference>
<dbReference type="GO" id="GO:1902600">
    <property type="term" value="P:proton transmembrane transport"/>
    <property type="evidence" value="ECO:0007669"/>
    <property type="project" value="TreeGrafter"/>
</dbReference>
<evidence type="ECO:0000256" key="15">
    <source>
        <dbReference type="ARBA" id="ARBA00023136"/>
    </source>
</evidence>
<dbReference type="Pfam" id="PF00702">
    <property type="entry name" value="Hydrolase"/>
    <property type="match status" value="1"/>
</dbReference>
<dbReference type="SUPFAM" id="SSF56784">
    <property type="entry name" value="HAD-like"/>
    <property type="match status" value="1"/>
</dbReference>
<dbReference type="NCBIfam" id="TIGR01494">
    <property type="entry name" value="ATPase_P-type"/>
    <property type="match status" value="2"/>
</dbReference>
<dbReference type="InterPro" id="IPR001757">
    <property type="entry name" value="P_typ_ATPase"/>
</dbReference>
<dbReference type="PROSITE" id="PS00154">
    <property type="entry name" value="ATPASE_E1_E2"/>
    <property type="match status" value="1"/>
</dbReference>
<feature type="transmembrane region" description="Helical" evidence="17">
    <location>
        <begin position="261"/>
        <end position="289"/>
    </location>
</feature>
<feature type="transmembrane region" description="Helical" evidence="17">
    <location>
        <begin position="234"/>
        <end position="255"/>
    </location>
</feature>
<feature type="transmembrane region" description="Helical" evidence="17">
    <location>
        <begin position="647"/>
        <end position="667"/>
    </location>
</feature>
<dbReference type="GO" id="GO:0005391">
    <property type="term" value="F:P-type sodium:potassium-exchanging transporter activity"/>
    <property type="evidence" value="ECO:0007669"/>
    <property type="project" value="TreeGrafter"/>
</dbReference>
<evidence type="ECO:0000256" key="9">
    <source>
        <dbReference type="ARBA" id="ARBA00022796"/>
    </source>
</evidence>
<keyword evidence="20" id="KW-1185">Reference proteome</keyword>
<evidence type="ECO:0000256" key="17">
    <source>
        <dbReference type="SAM" id="Phobius"/>
    </source>
</evidence>
<evidence type="ECO:0000313" key="20">
    <source>
        <dbReference type="Proteomes" id="UP000036700"/>
    </source>
</evidence>
<evidence type="ECO:0000256" key="16">
    <source>
        <dbReference type="ARBA" id="ARBA00049289"/>
    </source>
</evidence>
<feature type="transmembrane region" description="Helical" evidence="17">
    <location>
        <begin position="673"/>
        <end position="694"/>
    </location>
</feature>
<keyword evidence="15 17" id="KW-0472">Membrane</keyword>
<keyword evidence="9" id="KW-0187">Copper transport</keyword>
<dbReference type="Gene3D" id="3.40.50.1000">
    <property type="entry name" value="HAD superfamily/HAD-like"/>
    <property type="match status" value="2"/>
</dbReference>
<evidence type="ECO:0000256" key="1">
    <source>
        <dbReference type="ARBA" id="ARBA00004651"/>
    </source>
</evidence>
<keyword evidence="6 17" id="KW-0812">Transmembrane</keyword>
<dbReference type="PANTHER" id="PTHR43294">
    <property type="entry name" value="SODIUM/POTASSIUM-TRANSPORTING ATPASE SUBUNIT ALPHA"/>
    <property type="match status" value="1"/>
</dbReference>
<dbReference type="PRINTS" id="PR00120">
    <property type="entry name" value="HATPASE"/>
</dbReference>
<feature type="domain" description="Cation-transporting P-type ATPase N-terminal" evidence="18">
    <location>
        <begin position="6"/>
        <end position="71"/>
    </location>
</feature>
<evidence type="ECO:0000256" key="6">
    <source>
        <dbReference type="ARBA" id="ARBA00022692"/>
    </source>
</evidence>
<dbReference type="PRINTS" id="PR00119">
    <property type="entry name" value="CATATPASE"/>
</dbReference>
<dbReference type="STRING" id="445709.ABW99_04880"/>
<evidence type="ECO:0000256" key="8">
    <source>
        <dbReference type="ARBA" id="ARBA00022741"/>
    </source>
</evidence>
<dbReference type="GO" id="GO:0005886">
    <property type="term" value="C:plasma membrane"/>
    <property type="evidence" value="ECO:0007669"/>
    <property type="project" value="UniProtKB-SubCell"/>
</dbReference>
<comment type="subcellular location">
    <subcellularLocation>
        <location evidence="1">Cell membrane</location>
        <topology evidence="1">Multi-pass membrane protein</topology>
    </subcellularLocation>
</comment>
<dbReference type="InterPro" id="IPR023298">
    <property type="entry name" value="ATPase_P-typ_TM_dom_sf"/>
</dbReference>
<dbReference type="SMART" id="SM00831">
    <property type="entry name" value="Cation_ATPase_N"/>
    <property type="match status" value="1"/>
</dbReference>
<evidence type="ECO:0000256" key="11">
    <source>
        <dbReference type="ARBA" id="ARBA00022967"/>
    </source>
</evidence>
<evidence type="ECO:0000256" key="5">
    <source>
        <dbReference type="ARBA" id="ARBA00022475"/>
    </source>
</evidence>
<proteinExistence type="inferred from homology"/>
<feature type="transmembrane region" description="Helical" evidence="17">
    <location>
        <begin position="786"/>
        <end position="806"/>
    </location>
</feature>
<dbReference type="EC" id="7.2.2.8" evidence="3"/>
<dbReference type="GO" id="GO:0140581">
    <property type="term" value="F:P-type monovalent copper transporter activity"/>
    <property type="evidence" value="ECO:0007669"/>
    <property type="project" value="UniProtKB-EC"/>
</dbReference>
<dbReference type="Gene3D" id="1.20.1110.10">
    <property type="entry name" value="Calcium-transporting ATPase, transmembrane domain"/>
    <property type="match status" value="2"/>
</dbReference>
<dbReference type="SUPFAM" id="SSF81665">
    <property type="entry name" value="Calcium ATPase, transmembrane domain M"/>
    <property type="match status" value="1"/>
</dbReference>
<dbReference type="EMBL" id="CP011568">
    <property type="protein sequence ID" value="AKJ67657.1"/>
    <property type="molecule type" value="Genomic_DNA"/>
</dbReference>
<keyword evidence="8" id="KW-0547">Nucleotide-binding</keyword>
<dbReference type="GO" id="GO:0016887">
    <property type="term" value="F:ATP hydrolysis activity"/>
    <property type="evidence" value="ECO:0007669"/>
    <property type="project" value="InterPro"/>
</dbReference>
<evidence type="ECO:0000256" key="12">
    <source>
        <dbReference type="ARBA" id="ARBA00022989"/>
    </source>
</evidence>
<dbReference type="GO" id="GO:0006883">
    <property type="term" value="P:intracellular sodium ion homeostasis"/>
    <property type="evidence" value="ECO:0007669"/>
    <property type="project" value="TreeGrafter"/>
</dbReference>
<evidence type="ECO:0000256" key="4">
    <source>
        <dbReference type="ARBA" id="ARBA00022448"/>
    </source>
</evidence>
<dbReference type="InterPro" id="IPR004014">
    <property type="entry name" value="ATPase_P-typ_cation-transptr_N"/>
</dbReference>
<keyword evidence="10" id="KW-0067">ATP-binding</keyword>
<dbReference type="Pfam" id="PF00690">
    <property type="entry name" value="Cation_ATPase_N"/>
    <property type="match status" value="1"/>
</dbReference>
<dbReference type="GO" id="GO:0036376">
    <property type="term" value="P:sodium ion export across plasma membrane"/>
    <property type="evidence" value="ECO:0007669"/>
    <property type="project" value="TreeGrafter"/>
</dbReference>
<dbReference type="SFLD" id="SFLDG00002">
    <property type="entry name" value="C1.7:_P-type_atpase_like"/>
    <property type="match status" value="1"/>
</dbReference>
<dbReference type="FunFam" id="3.40.50.1000:FF:000144">
    <property type="entry name" value="copper-transporting ATPase 1 isoform X2"/>
    <property type="match status" value="1"/>
</dbReference>
<dbReference type="SFLD" id="SFLDS00003">
    <property type="entry name" value="Haloacid_Dehalogenase"/>
    <property type="match status" value="1"/>
</dbReference>
<reference evidence="20" key="1">
    <citation type="submission" date="2015-06" db="EMBL/GenBank/DDBJ databases">
        <authorList>
            <person name="Lim Y.L."/>
            <person name="Ee R."/>
            <person name="Yong D."/>
            <person name="How K.Y."/>
            <person name="Yin W.F."/>
            <person name="Chan K.G."/>
        </authorList>
    </citation>
    <scope>NUCLEOTIDE SEQUENCE [LARGE SCALE GENOMIC DNA]</scope>
    <source>
        <strain evidence="20">DSM 25325</strain>
    </source>
</reference>
<dbReference type="PANTHER" id="PTHR43294:SF21">
    <property type="entry name" value="CATION TRANSPORTING ATPASE"/>
    <property type="match status" value="1"/>
</dbReference>
<feature type="transmembrane region" description="Helical" evidence="17">
    <location>
        <begin position="754"/>
        <end position="774"/>
    </location>
</feature>
<dbReference type="InterPro" id="IPR036412">
    <property type="entry name" value="HAD-like_sf"/>
</dbReference>
<dbReference type="GO" id="GO:0005524">
    <property type="term" value="F:ATP binding"/>
    <property type="evidence" value="ECO:0007669"/>
    <property type="project" value="UniProtKB-KW"/>
</dbReference>
<gene>
    <name evidence="19" type="ORF">ABW99_04880</name>
</gene>
<comment type="catalytic activity">
    <reaction evidence="16">
        <text>Cu(+)(in) + ATP + H2O = Cu(+)(out) + ADP + phosphate + H(+)</text>
        <dbReference type="Rhea" id="RHEA:25792"/>
        <dbReference type="ChEBI" id="CHEBI:15377"/>
        <dbReference type="ChEBI" id="CHEBI:15378"/>
        <dbReference type="ChEBI" id="CHEBI:30616"/>
        <dbReference type="ChEBI" id="CHEBI:43474"/>
        <dbReference type="ChEBI" id="CHEBI:49552"/>
        <dbReference type="ChEBI" id="CHEBI:456216"/>
        <dbReference type="EC" id="7.2.2.8"/>
    </reaction>
</comment>
<dbReference type="Gene3D" id="3.40.1110.10">
    <property type="entry name" value="Calcium-transporting ATPase, cytoplasmic domain N"/>
    <property type="match status" value="2"/>
</dbReference>
<dbReference type="InterPro" id="IPR044492">
    <property type="entry name" value="P_typ_ATPase_HD_dom"/>
</dbReference>
<dbReference type="GO" id="GO:1990573">
    <property type="term" value="P:potassium ion import across plasma membrane"/>
    <property type="evidence" value="ECO:0007669"/>
    <property type="project" value="TreeGrafter"/>
</dbReference>
<keyword evidence="11" id="KW-1278">Translocase</keyword>